<gene>
    <name evidence="2" type="ORF">S01H1_07478</name>
</gene>
<evidence type="ECO:0000256" key="1">
    <source>
        <dbReference type="SAM" id="MobiDB-lite"/>
    </source>
</evidence>
<evidence type="ECO:0000313" key="2">
    <source>
        <dbReference type="EMBL" id="GAF69203.1"/>
    </source>
</evidence>
<organism evidence="2">
    <name type="scientific">marine sediment metagenome</name>
    <dbReference type="NCBI Taxonomy" id="412755"/>
    <lineage>
        <taxon>unclassified sequences</taxon>
        <taxon>metagenomes</taxon>
        <taxon>ecological metagenomes</taxon>
    </lineage>
</organism>
<proteinExistence type="predicted"/>
<reference evidence="2" key="1">
    <citation type="journal article" date="2014" name="Front. Microbiol.">
        <title>High frequency of phylogenetically diverse reductive dehalogenase-homologous genes in deep subseafloor sedimentary metagenomes.</title>
        <authorList>
            <person name="Kawai M."/>
            <person name="Futagami T."/>
            <person name="Toyoda A."/>
            <person name="Takaki Y."/>
            <person name="Nishi S."/>
            <person name="Hori S."/>
            <person name="Arai W."/>
            <person name="Tsubouchi T."/>
            <person name="Morono Y."/>
            <person name="Uchiyama I."/>
            <person name="Ito T."/>
            <person name="Fujiyama A."/>
            <person name="Inagaki F."/>
            <person name="Takami H."/>
        </authorList>
    </citation>
    <scope>NUCLEOTIDE SEQUENCE</scope>
    <source>
        <strain evidence="2">Expedition CK06-06</strain>
    </source>
</reference>
<feature type="compositionally biased region" description="Basic residues" evidence="1">
    <location>
        <begin position="173"/>
        <end position="185"/>
    </location>
</feature>
<protein>
    <submittedName>
        <fullName evidence="2">Uncharacterized protein</fullName>
    </submittedName>
</protein>
<dbReference type="EMBL" id="BARS01003855">
    <property type="protein sequence ID" value="GAF69203.1"/>
    <property type="molecule type" value="Genomic_DNA"/>
</dbReference>
<comment type="caution">
    <text evidence="2">The sequence shown here is derived from an EMBL/GenBank/DDBJ whole genome shotgun (WGS) entry which is preliminary data.</text>
</comment>
<dbReference type="AlphaFoldDB" id="X0RK86"/>
<accession>X0RK86</accession>
<name>X0RK86_9ZZZZ</name>
<feature type="region of interest" description="Disordered" evidence="1">
    <location>
        <begin position="161"/>
        <end position="185"/>
    </location>
</feature>
<sequence length="185" mass="20866">MSKKKHTHTAGEKKDPERSEKIHRLTAHLLLHMGVAAQYSIRVSFHDKVAPNNALPDGGDRFVTARCTDEYPYRVVSIEMNRGYVDSGSPFDLTKTIVHEILHVVPFADLSRYGSQLLGKDTSVDTWWMCLEEQAVDLLALWITRFWIDLEECEEKLAAAEKLARPTNSRSGKGSRRSKGRAAKG</sequence>